<dbReference type="Pfam" id="PF02452">
    <property type="entry name" value="PemK_toxin"/>
    <property type="match status" value="1"/>
</dbReference>
<evidence type="ECO:0000313" key="3">
    <source>
        <dbReference type="EMBL" id="PRX39191.1"/>
    </source>
</evidence>
<keyword evidence="4" id="KW-1185">Reference proteome</keyword>
<dbReference type="InterPro" id="IPR003477">
    <property type="entry name" value="PemK-like"/>
</dbReference>
<dbReference type="Proteomes" id="UP000237797">
    <property type="component" value="Unassembled WGS sequence"/>
</dbReference>
<name>A0A2T0LBW4_9BACL</name>
<dbReference type="GO" id="GO:0004521">
    <property type="term" value="F:RNA endonuclease activity"/>
    <property type="evidence" value="ECO:0007669"/>
    <property type="project" value="TreeGrafter"/>
</dbReference>
<evidence type="ECO:0000256" key="2">
    <source>
        <dbReference type="ARBA" id="ARBA00022649"/>
    </source>
</evidence>
<dbReference type="Gene3D" id="2.30.30.110">
    <property type="match status" value="1"/>
</dbReference>
<dbReference type="GO" id="GO:0016075">
    <property type="term" value="P:rRNA catabolic process"/>
    <property type="evidence" value="ECO:0007669"/>
    <property type="project" value="TreeGrafter"/>
</dbReference>
<dbReference type="GO" id="GO:0003677">
    <property type="term" value="F:DNA binding"/>
    <property type="evidence" value="ECO:0007669"/>
    <property type="project" value="InterPro"/>
</dbReference>
<dbReference type="PANTHER" id="PTHR33988">
    <property type="entry name" value="ENDORIBONUCLEASE MAZF-RELATED"/>
    <property type="match status" value="1"/>
</dbReference>
<dbReference type="OrthoDB" id="9808744at2"/>
<comment type="similarity">
    <text evidence="1">Belongs to the PemK/MazF family.</text>
</comment>
<dbReference type="EMBL" id="PVNE01000028">
    <property type="protein sequence ID" value="PRX39191.1"/>
    <property type="molecule type" value="Genomic_DNA"/>
</dbReference>
<dbReference type="PANTHER" id="PTHR33988:SF3">
    <property type="entry name" value="ENDORIBONUCLEASE TOXIN CHPB-RELATED"/>
    <property type="match status" value="1"/>
</dbReference>
<protein>
    <submittedName>
        <fullName evidence="3">mRNA interferase MazF</fullName>
    </submittedName>
</protein>
<dbReference type="GO" id="GO:0006402">
    <property type="term" value="P:mRNA catabolic process"/>
    <property type="evidence" value="ECO:0007669"/>
    <property type="project" value="TreeGrafter"/>
</dbReference>
<evidence type="ECO:0000256" key="1">
    <source>
        <dbReference type="ARBA" id="ARBA00007521"/>
    </source>
</evidence>
<dbReference type="RefSeq" id="WP_106346297.1">
    <property type="nucleotide sequence ID" value="NZ_PVNE01000028.1"/>
</dbReference>
<reference evidence="3 4" key="1">
    <citation type="submission" date="2018-03" db="EMBL/GenBank/DDBJ databases">
        <title>Genomic Encyclopedia of Archaeal and Bacterial Type Strains, Phase II (KMG-II): from individual species to whole genera.</title>
        <authorList>
            <person name="Goeker M."/>
        </authorList>
    </citation>
    <scope>NUCLEOTIDE SEQUENCE [LARGE SCALE GENOMIC DNA]</scope>
    <source>
        <strain evidence="3 4">DSM 44946</strain>
    </source>
</reference>
<evidence type="ECO:0000313" key="4">
    <source>
        <dbReference type="Proteomes" id="UP000237797"/>
    </source>
</evidence>
<sequence length="109" mass="12412">MQVPDRGDLVYVNFHPQAGHEQDGRRPAIVLSPKAFNEVTKFAVVCPITSREKGYPFEVKLPEDLPIQGVVLTDQVKSLDWRARRFRIEGRAPVEVVQECLDLIHTFLS</sequence>
<gene>
    <name evidence="3" type="ORF">CLV97_12827</name>
</gene>
<organism evidence="3 4">
    <name type="scientific">Planifilum fimeticola</name>
    <dbReference type="NCBI Taxonomy" id="201975"/>
    <lineage>
        <taxon>Bacteria</taxon>
        <taxon>Bacillati</taxon>
        <taxon>Bacillota</taxon>
        <taxon>Bacilli</taxon>
        <taxon>Bacillales</taxon>
        <taxon>Thermoactinomycetaceae</taxon>
        <taxon>Planifilum</taxon>
    </lineage>
</organism>
<dbReference type="AlphaFoldDB" id="A0A2T0LBW4"/>
<accession>A0A2T0LBW4</accession>
<dbReference type="InterPro" id="IPR011067">
    <property type="entry name" value="Plasmid_toxin/cell-grow_inhib"/>
</dbReference>
<keyword evidence="2" id="KW-1277">Toxin-antitoxin system</keyword>
<comment type="caution">
    <text evidence="3">The sequence shown here is derived from an EMBL/GenBank/DDBJ whole genome shotgun (WGS) entry which is preliminary data.</text>
</comment>
<proteinExistence type="inferred from homology"/>
<dbReference type="SUPFAM" id="SSF50118">
    <property type="entry name" value="Cell growth inhibitor/plasmid maintenance toxic component"/>
    <property type="match status" value="1"/>
</dbReference>